<accession>E4SKQ9</accession>
<dbReference type="KEGG" id="lam:LA2_07685"/>
<feature type="region of interest" description="Disordered" evidence="1">
    <location>
        <begin position="501"/>
        <end position="543"/>
    </location>
</feature>
<dbReference type="EMBL" id="CP002338">
    <property type="protein sequence ID" value="ADQ59456.1"/>
    <property type="molecule type" value="Genomic_DNA"/>
</dbReference>
<evidence type="ECO:0000313" key="2">
    <source>
        <dbReference type="EMBL" id="ADQ59456.1"/>
    </source>
</evidence>
<dbReference type="Pfam" id="PF05133">
    <property type="entry name" value="SPP1_portal"/>
    <property type="match status" value="1"/>
</dbReference>
<dbReference type="NCBIfam" id="TIGR01542">
    <property type="entry name" value="A118_put_portal"/>
    <property type="match status" value="1"/>
</dbReference>
<evidence type="ECO:0000313" key="3">
    <source>
        <dbReference type="Proteomes" id="UP000007033"/>
    </source>
</evidence>
<organism evidence="2 3">
    <name type="scientific">Lactobacillus amylovorus (strain GRL 1112)</name>
    <dbReference type="NCBI Taxonomy" id="695560"/>
    <lineage>
        <taxon>Bacteria</taxon>
        <taxon>Bacillati</taxon>
        <taxon>Bacillota</taxon>
        <taxon>Bacilli</taxon>
        <taxon>Lactobacillales</taxon>
        <taxon>Lactobacillaceae</taxon>
        <taxon>Lactobacillus</taxon>
    </lineage>
</organism>
<protein>
    <submittedName>
        <fullName evidence="2">Minor capsid protein</fullName>
    </submittedName>
</protein>
<reference evidence="2 3" key="1">
    <citation type="journal article" date="2011" name="J. Bacteriol.">
        <title>Genome sequence of Lactobacillus amylovorus GRL1112.</title>
        <authorList>
            <person name="Kant R."/>
            <person name="Paulin L."/>
            <person name="Alatalo E."/>
            <person name="de Vos W.M."/>
            <person name="Palva A."/>
        </authorList>
    </citation>
    <scope>NUCLEOTIDE SEQUENCE [LARGE SCALE GENOMIC DNA]</scope>
    <source>
        <strain evidence="2 3">GRL 1112</strain>
    </source>
</reference>
<dbReference type="InterPro" id="IPR021145">
    <property type="entry name" value="Portal_protein_SPP1_Gp6-like"/>
</dbReference>
<dbReference type="InterPro" id="IPR006432">
    <property type="entry name" value="Phage_portal_A118-type"/>
</dbReference>
<dbReference type="Proteomes" id="UP000007033">
    <property type="component" value="Chromosome"/>
</dbReference>
<dbReference type="RefSeq" id="WP_013438239.1">
    <property type="nucleotide sequence ID" value="NC_014724.1"/>
</dbReference>
<dbReference type="PIRSF" id="PIRSF011911">
    <property type="entry name" value="A118_put_portal"/>
    <property type="match status" value="1"/>
</dbReference>
<name>E4SKQ9_LACAR</name>
<dbReference type="PATRIC" id="fig|695560.3.peg.1516"/>
<dbReference type="AlphaFoldDB" id="E4SKQ9"/>
<dbReference type="HOGENOM" id="CLU_042280_0_0_9"/>
<sequence>MSFMRKLKRLIHKGGVKLGLVQQHSLGSITDDPRINVPAEEYDRINKAKRYYQDNLDPVEYWTTAGKQKRKLNSLNVLKSASNALASLMFNERCSIKVNDSKLQNLLDDIFKDNNYYLDQETHLETWIALGSGAIRPYVENDKIKLSWANATEVYPLEANTTQVDQIAISRKLQKIENNNVVYYTLLEFHQWGDLTTDDQGRQYRPYTITNELYRSGDPNNVGEQVPLSYLDEYADLAPTTTFSHLEKPLFAFYRNAGANNKNLVSPLGVGLCDNWFDTVDDINEVHDGFEWEVKTGYRRVSIPRSWVRRQSNMNGKTIPEDQQYFWDPKDAVFVPVNAKNDDTTTAFRDLSINIRNEQYEGAMDFFLRELENDLRLSPGTFTVAPSGIQTATEVVTNNSKTYQTRSSYLTMLEKTIDQLVYAIAELLQDGELWSDGKARWNGDLDNLVITPDFADGVFVDREAQRSADLQAVQAQVMPKIQFIMRNYDLDETEAQKWLQQIQDEQSPTPPDQEMSMFPSEGGVNREQEDNSSSNDAESGSNS</sequence>
<feature type="compositionally biased region" description="Low complexity" evidence="1">
    <location>
        <begin position="531"/>
        <end position="543"/>
    </location>
</feature>
<evidence type="ECO:0000256" key="1">
    <source>
        <dbReference type="SAM" id="MobiDB-lite"/>
    </source>
</evidence>
<proteinExistence type="predicted"/>
<gene>
    <name evidence="2" type="ordered locus">LA2_07685</name>
</gene>